<name>A0A6V7KV88_9HYME</name>
<dbReference type="GO" id="GO:0043248">
    <property type="term" value="P:proteasome assembly"/>
    <property type="evidence" value="ECO:0007669"/>
    <property type="project" value="InterPro"/>
</dbReference>
<dbReference type="InterPro" id="IPR032157">
    <property type="entry name" value="PAC4"/>
</dbReference>
<gene>
    <name evidence="1" type="ORF">BBRV_LOCUS90097</name>
</gene>
<reference evidence="1" key="1">
    <citation type="submission" date="2020-07" db="EMBL/GenBank/DDBJ databases">
        <authorList>
            <person name="Ferguson B K."/>
        </authorList>
    </citation>
    <scope>NUCLEOTIDE SEQUENCE</scope>
    <source>
        <strain evidence="1">L06</strain>
    </source>
</reference>
<organism evidence="1">
    <name type="scientific">Bracon brevicornis</name>
    <dbReference type="NCBI Taxonomy" id="1563983"/>
    <lineage>
        <taxon>Eukaryota</taxon>
        <taxon>Metazoa</taxon>
        <taxon>Ecdysozoa</taxon>
        <taxon>Arthropoda</taxon>
        <taxon>Hexapoda</taxon>
        <taxon>Insecta</taxon>
        <taxon>Pterygota</taxon>
        <taxon>Neoptera</taxon>
        <taxon>Endopterygota</taxon>
        <taxon>Hymenoptera</taxon>
        <taxon>Apocrita</taxon>
        <taxon>Ichneumonoidea</taxon>
        <taxon>Braconidae</taxon>
        <taxon>Braconinae</taxon>
        <taxon>Bracon</taxon>
    </lineage>
</organism>
<dbReference type="PANTHER" id="PTHR33559">
    <property type="entry name" value="PROTEASOME ASSEMBLY CHAPERONE 4"/>
    <property type="match status" value="1"/>
</dbReference>
<dbReference type="Pfam" id="PF16093">
    <property type="entry name" value="PAC4"/>
    <property type="match status" value="1"/>
</dbReference>
<dbReference type="EMBL" id="CADCXW020000327">
    <property type="protein sequence ID" value="CAD1568195.1"/>
    <property type="molecule type" value="Genomic_DNA"/>
</dbReference>
<sequence>MKMQDSYFVYIGSPNDGMMNSLSYSFLSAYDNMPVDIRLMGPVGDRWTPQIAKKLAKLTGNPIYVSFDTHAYGQSAVEIEEKVIEEFKTHVLNCAEQ</sequence>
<proteinExistence type="predicted"/>
<evidence type="ECO:0000313" key="1">
    <source>
        <dbReference type="EMBL" id="CAD1568195.1"/>
    </source>
</evidence>
<dbReference type="AlphaFoldDB" id="A0A6V7KV88"/>
<dbReference type="PANTHER" id="PTHR33559:SF1">
    <property type="entry name" value="PROTEASOME ASSEMBLY CHAPERONE 4"/>
    <property type="match status" value="1"/>
</dbReference>
<protein>
    <submittedName>
        <fullName evidence="1">Uncharacterized protein</fullName>
    </submittedName>
</protein>
<accession>A0A6V7KV88</accession>